<dbReference type="Proteomes" id="UP000559027">
    <property type="component" value="Unassembled WGS sequence"/>
</dbReference>
<reference evidence="2 3" key="1">
    <citation type="journal article" date="2020" name="ISME J.">
        <title>Uncovering the hidden diversity of litter-decomposition mechanisms in mushroom-forming fungi.</title>
        <authorList>
            <person name="Floudas D."/>
            <person name="Bentzer J."/>
            <person name="Ahren D."/>
            <person name="Johansson T."/>
            <person name="Persson P."/>
            <person name="Tunlid A."/>
        </authorList>
    </citation>
    <scope>NUCLEOTIDE SEQUENCE [LARGE SCALE GENOMIC DNA]</scope>
    <source>
        <strain evidence="2 3">CBS 146.42</strain>
    </source>
</reference>
<sequence>MVFNTLPISLTFLSFYFFSIFLILFLILPLCGYVLTIGSISPAGSLENVRFVRAKLYTISASSVHFILHLPNSKEPYWAKLYATDYHYQDIRCGVAITKIEITLWFFPMLFRFTAGPLITLKFDNFRLQVYNSQYTPIWVRQLRDNLIYTAINEETVRIHQFKPRFVFSGLIGMTGCGLDPDEARVERPGFAVDQELDEVKIQGTAQQWHIHNARNNRMYTYGVLEAEMRESWVEGRESLVIIAHNSKWTKLPLIGQMYDASVLRHIGRTLLQAPRELAKTIKDPLSIVDIDISRCDITFGRFHLKDSALVEQGSVLIAHKYESSKDHGILNDACIDSFIQALISVYDQREGE</sequence>
<keyword evidence="1" id="KW-0812">Transmembrane</keyword>
<evidence type="ECO:0000313" key="2">
    <source>
        <dbReference type="EMBL" id="KAF5352662.1"/>
    </source>
</evidence>
<accession>A0A8H5FXR9</accession>
<dbReference type="OrthoDB" id="2798046at2759"/>
<dbReference type="EMBL" id="JAACJO010000011">
    <property type="protein sequence ID" value="KAF5352662.1"/>
    <property type="molecule type" value="Genomic_DNA"/>
</dbReference>
<gene>
    <name evidence="2" type="ORF">D9756_006132</name>
</gene>
<keyword evidence="3" id="KW-1185">Reference proteome</keyword>
<name>A0A8H5FXR9_9AGAR</name>
<protein>
    <submittedName>
        <fullName evidence="2">Uncharacterized protein</fullName>
    </submittedName>
</protein>
<evidence type="ECO:0000256" key="1">
    <source>
        <dbReference type="SAM" id="Phobius"/>
    </source>
</evidence>
<organism evidence="2 3">
    <name type="scientific">Leucocoprinus leucothites</name>
    <dbReference type="NCBI Taxonomy" id="201217"/>
    <lineage>
        <taxon>Eukaryota</taxon>
        <taxon>Fungi</taxon>
        <taxon>Dikarya</taxon>
        <taxon>Basidiomycota</taxon>
        <taxon>Agaricomycotina</taxon>
        <taxon>Agaricomycetes</taxon>
        <taxon>Agaricomycetidae</taxon>
        <taxon>Agaricales</taxon>
        <taxon>Agaricineae</taxon>
        <taxon>Agaricaceae</taxon>
        <taxon>Leucocoprinus</taxon>
    </lineage>
</organism>
<dbReference type="AlphaFoldDB" id="A0A8H5FXR9"/>
<keyword evidence="1" id="KW-1133">Transmembrane helix</keyword>
<evidence type="ECO:0000313" key="3">
    <source>
        <dbReference type="Proteomes" id="UP000559027"/>
    </source>
</evidence>
<feature type="transmembrane region" description="Helical" evidence="1">
    <location>
        <begin position="12"/>
        <end position="35"/>
    </location>
</feature>
<proteinExistence type="predicted"/>
<comment type="caution">
    <text evidence="2">The sequence shown here is derived from an EMBL/GenBank/DDBJ whole genome shotgun (WGS) entry which is preliminary data.</text>
</comment>
<keyword evidence="1" id="KW-0472">Membrane</keyword>